<feature type="transmembrane region" description="Helical" evidence="1">
    <location>
        <begin position="6"/>
        <end position="23"/>
    </location>
</feature>
<dbReference type="EMBL" id="LTAY01000104">
    <property type="protein sequence ID" value="OPX45077.1"/>
    <property type="molecule type" value="Genomic_DNA"/>
</dbReference>
<organism evidence="2 3">
    <name type="scientific">Clostridium thermobutyricum DSM 4928</name>
    <dbReference type="NCBI Taxonomy" id="1121339"/>
    <lineage>
        <taxon>Bacteria</taxon>
        <taxon>Bacillati</taxon>
        <taxon>Bacillota</taxon>
        <taxon>Clostridia</taxon>
        <taxon>Eubacteriales</taxon>
        <taxon>Clostridiaceae</taxon>
        <taxon>Clostridium</taxon>
    </lineage>
</organism>
<dbReference type="AlphaFoldDB" id="A0A1V4SPA5"/>
<accession>A0A1V4SPA5</accession>
<evidence type="ECO:0000313" key="3">
    <source>
        <dbReference type="Proteomes" id="UP000191448"/>
    </source>
</evidence>
<reference evidence="2 3" key="1">
    <citation type="submission" date="2016-02" db="EMBL/GenBank/DDBJ databases">
        <title>Genome sequence of Clostridium thermobutyricum DSM 4928.</title>
        <authorList>
            <person name="Poehlein A."/>
            <person name="Daniel R."/>
        </authorList>
    </citation>
    <scope>NUCLEOTIDE SEQUENCE [LARGE SCALE GENOMIC DNA]</scope>
    <source>
        <strain evidence="2 3">DSM 4928</strain>
    </source>
</reference>
<name>A0A1V4SPA5_9CLOT</name>
<gene>
    <name evidence="2" type="ORF">CLTHE_31410</name>
</gene>
<dbReference type="RefSeq" id="WP_080024228.1">
    <property type="nucleotide sequence ID" value="NZ_LTAY01000104.1"/>
</dbReference>
<protein>
    <submittedName>
        <fullName evidence="2">Uncharacterized protein</fullName>
    </submittedName>
</protein>
<dbReference type="Proteomes" id="UP000191448">
    <property type="component" value="Unassembled WGS sequence"/>
</dbReference>
<keyword evidence="1" id="KW-1133">Transmembrane helix</keyword>
<keyword evidence="1" id="KW-0472">Membrane</keyword>
<evidence type="ECO:0000256" key="1">
    <source>
        <dbReference type="SAM" id="Phobius"/>
    </source>
</evidence>
<proteinExistence type="predicted"/>
<comment type="caution">
    <text evidence="2">The sequence shown here is derived from an EMBL/GenBank/DDBJ whole genome shotgun (WGS) entry which is preliminary data.</text>
</comment>
<evidence type="ECO:0000313" key="2">
    <source>
        <dbReference type="EMBL" id="OPX45077.1"/>
    </source>
</evidence>
<sequence>MKKITIAIFIVIAIIIGVAIGILNKKSDESTKLNMSEQITKVYNDLNDMNINLTSMSQYYLLVWTNTINNRQINKKEISEIINIDYNKFLSDTDEMNKNVFTTVGESIGCLNIFYNNSGIDENIKNKLVNIRVEIDNLSQEETEKNINVSLSNIYNRIVNYYQTIINPSGNLEDYKSNVFNQEEIIEADLNSIRK</sequence>
<keyword evidence="1" id="KW-0812">Transmembrane</keyword>